<proteinExistence type="predicted"/>
<keyword evidence="1" id="KW-0732">Signal</keyword>
<dbReference type="RefSeq" id="WP_104870773.1">
    <property type="nucleotide sequence ID" value="NZ_PUAP01000004.1"/>
</dbReference>
<feature type="signal peptide" evidence="1">
    <location>
        <begin position="1"/>
        <end position="28"/>
    </location>
</feature>
<dbReference type="Proteomes" id="UP000237934">
    <property type="component" value="Unassembled WGS sequence"/>
</dbReference>
<evidence type="ECO:0000313" key="2">
    <source>
        <dbReference type="EMBL" id="PQF25469.1"/>
    </source>
</evidence>
<feature type="chain" id="PRO_5015728798" description="WxL domain-containing protein" evidence="1">
    <location>
        <begin position="29"/>
        <end position="253"/>
    </location>
</feature>
<dbReference type="PROSITE" id="PS51257">
    <property type="entry name" value="PROKAR_LIPOPROTEIN"/>
    <property type="match status" value="1"/>
</dbReference>
<evidence type="ECO:0008006" key="4">
    <source>
        <dbReference type="Google" id="ProtNLM"/>
    </source>
</evidence>
<comment type="caution">
    <text evidence="2">The sequence shown here is derived from an EMBL/GenBank/DDBJ whole genome shotgun (WGS) entry which is preliminary data.</text>
</comment>
<dbReference type="AlphaFoldDB" id="A0A2S7RZ18"/>
<accession>A0A2S7RZ18</accession>
<evidence type="ECO:0000313" key="3">
    <source>
        <dbReference type="Proteomes" id="UP000237934"/>
    </source>
</evidence>
<dbReference type="EMBL" id="PUAP01000004">
    <property type="protein sequence ID" value="PQF25469.1"/>
    <property type="molecule type" value="Genomic_DNA"/>
</dbReference>
<reference evidence="2 3" key="1">
    <citation type="journal article" date="2018" name="Pathog. Dis.">
        <title>Whole-genome sequencing based characterization of antimicrobial resistance in Enterococcus.</title>
        <authorList>
            <person name="Tyson G."/>
        </authorList>
    </citation>
    <scope>NUCLEOTIDE SEQUENCE [LARGE SCALE GENOMIC DNA]</scope>
    <source>
        <strain evidence="2 3">CVM N55263</strain>
    </source>
</reference>
<gene>
    <name evidence="2" type="ORF">CUS89_01520</name>
</gene>
<sequence>MKKVNLVASLMVGACLTTSLINSFEVMAASNENNINNNGDGDNKTDGKIAVEGTLGPDNTNPDIEEPGEKDDLINVTIPIKIAYWTVEDTEDVTNNHNSIVSSEHTITNNSSNPVKIDVSNFEFESDPESQSRPEKNFASLGIMATYEKGKEVNEDEGEEEGNEQVKADINLVSAGVLQNVKGKAFMVLAYRDASANSQWYQGSHIGTFSFNGEVSQSEEIEEKIFNRASIPTVIKSDLQLSFTALEKNGQEY</sequence>
<organism evidence="2 3">
    <name type="scientific">Enterococcus mundtii</name>
    <dbReference type="NCBI Taxonomy" id="53346"/>
    <lineage>
        <taxon>Bacteria</taxon>
        <taxon>Bacillati</taxon>
        <taxon>Bacillota</taxon>
        <taxon>Bacilli</taxon>
        <taxon>Lactobacillales</taxon>
        <taxon>Enterococcaceae</taxon>
        <taxon>Enterococcus</taxon>
    </lineage>
</organism>
<name>A0A2S7RZ18_ENTMU</name>
<protein>
    <recommendedName>
        <fullName evidence="4">WxL domain-containing protein</fullName>
    </recommendedName>
</protein>
<evidence type="ECO:0000256" key="1">
    <source>
        <dbReference type="SAM" id="SignalP"/>
    </source>
</evidence>